<protein>
    <submittedName>
        <fullName evidence="2">Formyl-CoA transferase</fullName>
    </submittedName>
</protein>
<evidence type="ECO:0000256" key="1">
    <source>
        <dbReference type="ARBA" id="ARBA00022679"/>
    </source>
</evidence>
<proteinExistence type="predicted"/>
<dbReference type="Proteomes" id="UP000292445">
    <property type="component" value="Unassembled WGS sequence"/>
</dbReference>
<dbReference type="Gene3D" id="3.30.1540.10">
    <property type="entry name" value="formyl-coa transferase, domain 3"/>
    <property type="match status" value="1"/>
</dbReference>
<dbReference type="PANTHER" id="PTHR48207:SF4">
    <property type="entry name" value="BLL6097 PROTEIN"/>
    <property type="match status" value="1"/>
</dbReference>
<dbReference type="InterPro" id="IPR050483">
    <property type="entry name" value="CoA-transferase_III_domain"/>
</dbReference>
<evidence type="ECO:0000313" key="2">
    <source>
        <dbReference type="EMBL" id="RZS78296.1"/>
    </source>
</evidence>
<dbReference type="InterPro" id="IPR044855">
    <property type="entry name" value="CoA-Trfase_III_dom3_sf"/>
</dbReference>
<keyword evidence="1 2" id="KW-0808">Transferase</keyword>
<dbReference type="OrthoDB" id="8523055at2"/>
<gene>
    <name evidence="2" type="ORF">EV675_4940</name>
</gene>
<dbReference type="AlphaFoldDB" id="A0A4Q7N892"/>
<accession>A0A4Q7N892</accession>
<evidence type="ECO:0000313" key="3">
    <source>
        <dbReference type="Proteomes" id="UP000292445"/>
    </source>
</evidence>
<reference evidence="2 3" key="1">
    <citation type="submission" date="2019-02" db="EMBL/GenBank/DDBJ databases">
        <title>Genomic Encyclopedia of Type Strains, Phase IV (KMG-IV): sequencing the most valuable type-strain genomes for metagenomic binning, comparative biology and taxonomic classification.</title>
        <authorList>
            <person name="Goeker M."/>
        </authorList>
    </citation>
    <scope>NUCLEOTIDE SEQUENCE [LARGE SCALE GENOMIC DNA]</scope>
    <source>
        <strain evidence="2 3">K24</strain>
    </source>
</reference>
<dbReference type="InterPro" id="IPR003673">
    <property type="entry name" value="CoA-Trfase_fam_III"/>
</dbReference>
<sequence length="423" mass="44813">MNLSMQKILSGTIVLDLTRFFSGPQATLFLAGMGAQVVKIDDPATGDPTAFSPPYAGPGGVSFQRTSDADMGLAYLKRARGKQSVMLDLKSDAGREVFLRMAAGADVVIDNFSAGVADRLGVGYDALAAVNPGIVYCSLTGYGSTGSDRHLKAYDLMVQAAVGLMSVTGEAGGPPVKTGSPLSDAIAGVFAASGILAALLHRQRTGCGQAVDISMADCLFSLMFDEPFDCYEQLGLPQRQGSRIMRFSPFNVYRSRDGWVVLGAATAADWTALLGAMDRRDLADDTRMNDLGWRIAHNAQIDAIVSAWTEARGTGDIVNALHAAKVPCSPVRGIDEVMQWRQLRERGMVVPVHNPMTGTDMGASAPGFPIKFSDSQAGYDTPAPVPGAHTQEILETLAGLSPQRIEELAARGVVRRAQSSPSQ</sequence>
<dbReference type="SUPFAM" id="SSF89796">
    <property type="entry name" value="CoA-transferase family III (CaiB/BaiF)"/>
    <property type="match status" value="1"/>
</dbReference>
<keyword evidence="3" id="KW-1185">Reference proteome</keyword>
<dbReference type="Pfam" id="PF02515">
    <property type="entry name" value="CoA_transf_3"/>
    <property type="match status" value="1"/>
</dbReference>
<organism evidence="2 3">
    <name type="scientific">Pigmentiphaga kullae</name>
    <dbReference type="NCBI Taxonomy" id="151784"/>
    <lineage>
        <taxon>Bacteria</taxon>
        <taxon>Pseudomonadati</taxon>
        <taxon>Pseudomonadota</taxon>
        <taxon>Betaproteobacteria</taxon>
        <taxon>Burkholderiales</taxon>
        <taxon>Alcaligenaceae</taxon>
        <taxon>Pigmentiphaga</taxon>
    </lineage>
</organism>
<dbReference type="GO" id="GO:0008410">
    <property type="term" value="F:CoA-transferase activity"/>
    <property type="evidence" value="ECO:0007669"/>
    <property type="project" value="TreeGrafter"/>
</dbReference>
<dbReference type="EMBL" id="SGXC01000003">
    <property type="protein sequence ID" value="RZS78296.1"/>
    <property type="molecule type" value="Genomic_DNA"/>
</dbReference>
<comment type="caution">
    <text evidence="2">The sequence shown here is derived from an EMBL/GenBank/DDBJ whole genome shotgun (WGS) entry which is preliminary data.</text>
</comment>
<name>A0A4Q7N892_9BURK</name>
<dbReference type="Gene3D" id="3.40.50.10540">
    <property type="entry name" value="Crotonobetainyl-coa:carnitine coa-transferase, domain 1"/>
    <property type="match status" value="1"/>
</dbReference>
<dbReference type="PANTHER" id="PTHR48207">
    <property type="entry name" value="SUCCINATE--HYDROXYMETHYLGLUTARATE COA-TRANSFERASE"/>
    <property type="match status" value="1"/>
</dbReference>
<dbReference type="InterPro" id="IPR023606">
    <property type="entry name" value="CoA-Trfase_III_dom_1_sf"/>
</dbReference>